<feature type="non-terminal residue" evidence="1">
    <location>
        <position position="239"/>
    </location>
</feature>
<evidence type="ECO:0000313" key="1">
    <source>
        <dbReference type="EMBL" id="CAG8472937.1"/>
    </source>
</evidence>
<dbReference type="Proteomes" id="UP000789759">
    <property type="component" value="Unassembled WGS sequence"/>
</dbReference>
<sequence length="239" mass="27719">MGREFELTGISHQIIDEFLAERTATLGRIKENDLRDNFSSRLLVSLENFSSTERRHRKLEKRIQSYQEKERDFITRLKSQLPEARRNFPSCAEWAEKLSSYSSHDAAVQLENSVGDAEKCLDNLTVWQESSNPYLINACESGQNPQRIRKIWAQFNLKKLLEKGNIDEASQSTDGIKKLIAELSKQEFANEEEKAVWTESRSKINSNLEFLNAFLALHNELDNLLEQDSENLDRLRKII</sequence>
<dbReference type="AlphaFoldDB" id="A0A9N8Z6R1"/>
<organism evidence="1 2">
    <name type="scientific">Cetraspora pellucida</name>
    <dbReference type="NCBI Taxonomy" id="1433469"/>
    <lineage>
        <taxon>Eukaryota</taxon>
        <taxon>Fungi</taxon>
        <taxon>Fungi incertae sedis</taxon>
        <taxon>Mucoromycota</taxon>
        <taxon>Glomeromycotina</taxon>
        <taxon>Glomeromycetes</taxon>
        <taxon>Diversisporales</taxon>
        <taxon>Gigasporaceae</taxon>
        <taxon>Cetraspora</taxon>
    </lineage>
</organism>
<comment type="caution">
    <text evidence="1">The sequence shown here is derived from an EMBL/GenBank/DDBJ whole genome shotgun (WGS) entry which is preliminary data.</text>
</comment>
<keyword evidence="2" id="KW-1185">Reference proteome</keyword>
<evidence type="ECO:0000313" key="2">
    <source>
        <dbReference type="Proteomes" id="UP000789759"/>
    </source>
</evidence>
<accession>A0A9N8Z6R1</accession>
<protein>
    <submittedName>
        <fullName evidence="1">20132_t:CDS:1</fullName>
    </submittedName>
</protein>
<dbReference type="EMBL" id="CAJVQA010000399">
    <property type="protein sequence ID" value="CAG8472937.1"/>
    <property type="molecule type" value="Genomic_DNA"/>
</dbReference>
<gene>
    <name evidence="1" type="ORF">CPELLU_LOCUS1162</name>
</gene>
<proteinExistence type="predicted"/>
<reference evidence="1" key="1">
    <citation type="submission" date="2021-06" db="EMBL/GenBank/DDBJ databases">
        <authorList>
            <person name="Kallberg Y."/>
            <person name="Tangrot J."/>
            <person name="Rosling A."/>
        </authorList>
    </citation>
    <scope>NUCLEOTIDE SEQUENCE</scope>
    <source>
        <strain evidence="1">FL966</strain>
    </source>
</reference>
<name>A0A9N8Z6R1_9GLOM</name>